<feature type="region of interest" description="Disordered" evidence="3">
    <location>
        <begin position="112"/>
        <end position="200"/>
    </location>
</feature>
<reference evidence="6" key="1">
    <citation type="submission" date="2016-06" db="EMBL/GenBank/DDBJ databases">
        <title>Parallel loss of symbiosis genes in relatives of nitrogen-fixing non-legume Parasponia.</title>
        <authorList>
            <person name="Van Velzen R."/>
            <person name="Holmer R."/>
            <person name="Bu F."/>
            <person name="Rutten L."/>
            <person name="Van Zeijl A."/>
            <person name="Liu W."/>
            <person name="Santuari L."/>
            <person name="Cao Q."/>
            <person name="Sharma T."/>
            <person name="Shen D."/>
            <person name="Roswanjaya Y."/>
            <person name="Wardhani T."/>
            <person name="Kalhor M.S."/>
            <person name="Jansen J."/>
            <person name="Van den Hoogen J."/>
            <person name="Gungor B."/>
            <person name="Hartog M."/>
            <person name="Hontelez J."/>
            <person name="Verver J."/>
            <person name="Yang W.-C."/>
            <person name="Schijlen E."/>
            <person name="Repin R."/>
            <person name="Schilthuizen M."/>
            <person name="Schranz E."/>
            <person name="Heidstra R."/>
            <person name="Miyata K."/>
            <person name="Fedorova E."/>
            <person name="Kohlen W."/>
            <person name="Bisseling T."/>
            <person name="Smit S."/>
            <person name="Geurts R."/>
        </authorList>
    </citation>
    <scope>NUCLEOTIDE SEQUENCE [LARGE SCALE GENOMIC DNA]</scope>
    <source>
        <strain evidence="6">cv. WU1-14</strain>
    </source>
</reference>
<feature type="compositionally biased region" description="Acidic residues" evidence="3">
    <location>
        <begin position="136"/>
        <end position="151"/>
    </location>
</feature>
<feature type="compositionally biased region" description="Basic and acidic residues" evidence="3">
    <location>
        <begin position="152"/>
        <end position="173"/>
    </location>
</feature>
<evidence type="ECO:0000256" key="3">
    <source>
        <dbReference type="SAM" id="MobiDB-lite"/>
    </source>
</evidence>
<keyword evidence="1 5" id="KW-0645">Protease</keyword>
<evidence type="ECO:0000313" key="6">
    <source>
        <dbReference type="Proteomes" id="UP000237105"/>
    </source>
</evidence>
<feature type="domain" description="Ubiquitin-like protease family profile" evidence="4">
    <location>
        <begin position="238"/>
        <end position="283"/>
    </location>
</feature>
<proteinExistence type="predicted"/>
<name>A0A2P5DDX1_PARAD</name>
<feature type="compositionally biased region" description="Acidic residues" evidence="3">
    <location>
        <begin position="174"/>
        <end position="183"/>
    </location>
</feature>
<gene>
    <name evidence="5" type="ORF">PanWU01x14_072640</name>
</gene>
<dbReference type="Proteomes" id="UP000237105">
    <property type="component" value="Unassembled WGS sequence"/>
</dbReference>
<evidence type="ECO:0000313" key="5">
    <source>
        <dbReference type="EMBL" id="PON71467.1"/>
    </source>
</evidence>
<protein>
    <submittedName>
        <fullName evidence="5">Ulp1 protease family, C-terminal catalytic domain containing protein</fullName>
    </submittedName>
</protein>
<feature type="compositionally biased region" description="Basic and acidic residues" evidence="3">
    <location>
        <begin position="184"/>
        <end position="200"/>
    </location>
</feature>
<evidence type="ECO:0000256" key="2">
    <source>
        <dbReference type="ARBA" id="ARBA00022801"/>
    </source>
</evidence>
<comment type="caution">
    <text evidence="5">The sequence shown here is derived from an EMBL/GenBank/DDBJ whole genome shotgun (WGS) entry which is preliminary data.</text>
</comment>
<dbReference type="InterPro" id="IPR003653">
    <property type="entry name" value="Peptidase_C48_C"/>
</dbReference>
<dbReference type="AlphaFoldDB" id="A0A2P5DDX1"/>
<dbReference type="Pfam" id="PF02902">
    <property type="entry name" value="Peptidase_C48"/>
    <property type="match status" value="1"/>
</dbReference>
<evidence type="ECO:0000256" key="1">
    <source>
        <dbReference type="ARBA" id="ARBA00022670"/>
    </source>
</evidence>
<evidence type="ECO:0000259" key="4">
    <source>
        <dbReference type="Pfam" id="PF02902"/>
    </source>
</evidence>
<keyword evidence="6" id="KW-1185">Reference proteome</keyword>
<dbReference type="GO" id="GO:0008234">
    <property type="term" value="F:cysteine-type peptidase activity"/>
    <property type="evidence" value="ECO:0007669"/>
    <property type="project" value="InterPro"/>
</dbReference>
<dbReference type="GO" id="GO:0006508">
    <property type="term" value="P:proteolysis"/>
    <property type="evidence" value="ECO:0007669"/>
    <property type="project" value="UniProtKB-KW"/>
</dbReference>
<dbReference type="OrthoDB" id="1194492at2759"/>
<accession>A0A2P5DDX1</accession>
<dbReference type="EMBL" id="JXTB01000044">
    <property type="protein sequence ID" value="PON71467.1"/>
    <property type="molecule type" value="Genomic_DNA"/>
</dbReference>
<organism evidence="5 6">
    <name type="scientific">Parasponia andersonii</name>
    <name type="common">Sponia andersonii</name>
    <dbReference type="NCBI Taxonomy" id="3476"/>
    <lineage>
        <taxon>Eukaryota</taxon>
        <taxon>Viridiplantae</taxon>
        <taxon>Streptophyta</taxon>
        <taxon>Embryophyta</taxon>
        <taxon>Tracheophyta</taxon>
        <taxon>Spermatophyta</taxon>
        <taxon>Magnoliopsida</taxon>
        <taxon>eudicotyledons</taxon>
        <taxon>Gunneridae</taxon>
        <taxon>Pentapetalae</taxon>
        <taxon>rosids</taxon>
        <taxon>fabids</taxon>
        <taxon>Rosales</taxon>
        <taxon>Cannabaceae</taxon>
        <taxon>Parasponia</taxon>
    </lineage>
</organism>
<feature type="compositionally biased region" description="Basic and acidic residues" evidence="3">
    <location>
        <begin position="112"/>
        <end position="135"/>
    </location>
</feature>
<sequence length="308" mass="35476">MDLMKKEIFHRQDLIKGSIDSMKKDFSTKFDALLTLLTKCREKLGIDVVSSLARLVNEKENKEATPLVDEADKNSKVNDENKADVFDVYIIPDFILDDYLLEGIDSVNDHKDYMKDGDKEGKNTEESKEEEKEDKQDDNDDKDEDNPEENDKDDKDDPDKGASKAIDKFTSDGKEDEIDDSDNIIDKGADNSSKDGNKENIDICDPIAEKKDLNLSSEFYSNKKPTDPLEVYMVERLPDDCAIFVIAFTEYFIHGTLDELKKNFQVQNYRNKLSVELYMHGRKKQIEGYESELDFKGYFSKKMKNTKT</sequence>
<keyword evidence="2" id="KW-0378">Hydrolase</keyword>